<organism evidence="2 3">
    <name type="scientific">Aquirufa avitistagni</name>
    <dbReference type="NCBI Taxonomy" id="3104728"/>
    <lineage>
        <taxon>Bacteria</taxon>
        <taxon>Pseudomonadati</taxon>
        <taxon>Bacteroidota</taxon>
        <taxon>Cytophagia</taxon>
        <taxon>Cytophagales</taxon>
        <taxon>Flectobacillaceae</taxon>
        <taxon>Aquirufa</taxon>
    </lineage>
</organism>
<sequence length="382" mass="44104">MQNEIKVAFITSVSHREGAFYGAETSLKFLLNEIKDANPSIKFDVILRKSFLPWRNNSTADILVIAKFFEIETSQIKEAWIPYVTFPIERLSIKSFIRFISTNMIEPFFRTTINNLLIGYDFVHINNSHLYLTGKALKSKKGNVSQHIRDYIHYPSWMSNCASKYFAIDDTTFNSMPFIYKSNGWKLLNPYQKKEIIKLDFELSEIRGNYKFVFCIVGALIPIKGVDYVIKEFIKINNSNCCLVIAGGYHEKEYFTYLKKLVNGDSRIFFIGQVGEVEQVYNISDFNIRGDDRFCIGRTTIESCYWGLLNILPKKNSDKIVFESDNVSKLIEERSTFYDARIGGSLSTVIRKIIAGSIHKPKPQRVITTEKNTSFFLQKILS</sequence>
<dbReference type="Proteomes" id="UP001598138">
    <property type="component" value="Unassembled WGS sequence"/>
</dbReference>
<gene>
    <name evidence="2" type="ORF">U0R10_06795</name>
</gene>
<evidence type="ECO:0000259" key="1">
    <source>
        <dbReference type="Pfam" id="PF00534"/>
    </source>
</evidence>
<evidence type="ECO:0000313" key="2">
    <source>
        <dbReference type="EMBL" id="MFD3394322.1"/>
    </source>
</evidence>
<dbReference type="Pfam" id="PF00534">
    <property type="entry name" value="Glycos_transf_1"/>
    <property type="match status" value="1"/>
</dbReference>
<dbReference type="RefSeq" id="WP_377983204.1">
    <property type="nucleotide sequence ID" value="NZ_JBBKXZ010000002.1"/>
</dbReference>
<evidence type="ECO:0000313" key="3">
    <source>
        <dbReference type="Proteomes" id="UP001598138"/>
    </source>
</evidence>
<name>A0ABW6DF28_9BACT</name>
<keyword evidence="2" id="KW-0808">Transferase</keyword>
<dbReference type="SUPFAM" id="SSF53756">
    <property type="entry name" value="UDP-Glycosyltransferase/glycogen phosphorylase"/>
    <property type="match status" value="1"/>
</dbReference>
<dbReference type="EC" id="2.4.-.-" evidence="2"/>
<dbReference type="GO" id="GO:0016757">
    <property type="term" value="F:glycosyltransferase activity"/>
    <property type="evidence" value="ECO:0007669"/>
    <property type="project" value="UniProtKB-KW"/>
</dbReference>
<comment type="caution">
    <text evidence="2">The sequence shown here is derived from an EMBL/GenBank/DDBJ whole genome shotgun (WGS) entry which is preliminary data.</text>
</comment>
<keyword evidence="2" id="KW-0328">Glycosyltransferase</keyword>
<proteinExistence type="predicted"/>
<dbReference type="Gene3D" id="3.40.50.2000">
    <property type="entry name" value="Glycogen Phosphorylase B"/>
    <property type="match status" value="1"/>
</dbReference>
<reference evidence="2 3" key="1">
    <citation type="submission" date="2024-03" db="EMBL/GenBank/DDBJ databases">
        <title>Aquirufa genome sequencing.</title>
        <authorList>
            <person name="Pitt A."/>
            <person name="Hahn M.W."/>
        </authorList>
    </citation>
    <scope>NUCLEOTIDE SEQUENCE [LARGE SCALE GENOMIC DNA]</scope>
    <source>
        <strain evidence="2 3">OSTEICH-129V</strain>
    </source>
</reference>
<accession>A0ABW6DF28</accession>
<keyword evidence="3" id="KW-1185">Reference proteome</keyword>
<dbReference type="InterPro" id="IPR001296">
    <property type="entry name" value="Glyco_trans_1"/>
</dbReference>
<protein>
    <submittedName>
        <fullName evidence="2">Glycosyltransferase</fullName>
        <ecNumber evidence="2">2.4.-.-</ecNumber>
    </submittedName>
</protein>
<feature type="domain" description="Glycosyl transferase family 1" evidence="1">
    <location>
        <begin position="211"/>
        <end position="286"/>
    </location>
</feature>
<dbReference type="EMBL" id="JBBKXZ010000002">
    <property type="protein sequence ID" value="MFD3394322.1"/>
    <property type="molecule type" value="Genomic_DNA"/>
</dbReference>